<dbReference type="EMBL" id="JANQAO010000002">
    <property type="protein sequence ID" value="MDM5147479.1"/>
    <property type="molecule type" value="Genomic_DNA"/>
</dbReference>
<comment type="caution">
    <text evidence="8">The sequence shown here is derived from an EMBL/GenBank/DDBJ whole genome shotgun (WGS) entry which is preliminary data.</text>
</comment>
<dbReference type="CDD" id="cd23934">
    <property type="entry name" value="AGPR_1_C"/>
    <property type="match status" value="1"/>
</dbReference>
<comment type="subcellular location">
    <subcellularLocation>
        <location evidence="5">Cytoplasm</location>
    </subcellularLocation>
</comment>
<evidence type="ECO:0000256" key="4">
    <source>
        <dbReference type="ARBA" id="ARBA00023002"/>
    </source>
</evidence>
<name>A0ABT7QL87_9GAMM</name>
<evidence type="ECO:0000256" key="5">
    <source>
        <dbReference type="HAMAP-Rule" id="MF_00150"/>
    </source>
</evidence>
<sequence>MPSLLKVTIFGASGYVGAELTALLCRHPQVGTITYVSRSLAGQPVATHMPALRGCVNSTFQAPSEEVFAESDVAFFATPHGVAMNSANALLMQNTVVIDLSPDFRLKDIAIFEKWYGQHTSPELLPQAVYGLTESARPALKNANLIACPGCFATAIELALIPLVAAGSVNDHIIVDAKSGVSGAGKRTDRTDLLFAEQTENFKAYAVEGHRHQPEIEQAVRQFAGHMPPMAFVPHLLPTARGLYVSAYVPLSADAFSLLQTHWADELFIDVLDDGLPEISHVTRTNRVQLAARPLPGGITLVIAALDNLLKGAAGQAVQNMNVRFGLPEDMGLSGARTV</sequence>
<dbReference type="EC" id="1.2.1.38" evidence="5"/>
<organism evidence="8 9">
    <name type="scientific">Candidatus Doriopsillibacter californiensis</name>
    <dbReference type="NCBI Taxonomy" id="2970740"/>
    <lineage>
        <taxon>Bacteria</taxon>
        <taxon>Pseudomonadati</taxon>
        <taxon>Pseudomonadota</taxon>
        <taxon>Gammaproteobacteria</taxon>
        <taxon>Candidatus Tethybacterales</taxon>
        <taxon>Candidatus Persebacteraceae</taxon>
        <taxon>Candidatus Doriopsillibacter</taxon>
    </lineage>
</organism>
<dbReference type="NCBIfam" id="TIGR01850">
    <property type="entry name" value="argC"/>
    <property type="match status" value="1"/>
</dbReference>
<proteinExistence type="inferred from homology"/>
<dbReference type="Gene3D" id="3.40.50.720">
    <property type="entry name" value="NAD(P)-binding Rossmann-like Domain"/>
    <property type="match status" value="1"/>
</dbReference>
<dbReference type="Gene3D" id="3.30.360.10">
    <property type="entry name" value="Dihydrodipicolinate Reductase, domain 2"/>
    <property type="match status" value="1"/>
</dbReference>
<dbReference type="CDD" id="cd17895">
    <property type="entry name" value="AGPR_1_N"/>
    <property type="match status" value="1"/>
</dbReference>
<dbReference type="HAMAP" id="MF_00150">
    <property type="entry name" value="ArgC_type1"/>
    <property type="match status" value="1"/>
</dbReference>
<dbReference type="SMART" id="SM00859">
    <property type="entry name" value="Semialdhyde_dh"/>
    <property type="match status" value="1"/>
</dbReference>
<dbReference type="PANTHER" id="PTHR32338">
    <property type="entry name" value="N-ACETYL-GAMMA-GLUTAMYL-PHOSPHATE REDUCTASE, CHLOROPLASTIC-RELATED-RELATED"/>
    <property type="match status" value="1"/>
</dbReference>
<evidence type="ECO:0000313" key="9">
    <source>
        <dbReference type="Proteomes" id="UP001168167"/>
    </source>
</evidence>
<keyword evidence="2 5" id="KW-0028">Amino-acid biosynthesis</keyword>
<dbReference type="GO" id="GO:0003942">
    <property type="term" value="F:N-acetyl-gamma-glutamyl-phosphate reductase activity"/>
    <property type="evidence" value="ECO:0007669"/>
    <property type="project" value="UniProtKB-EC"/>
</dbReference>
<protein>
    <recommendedName>
        <fullName evidence="5">N-acetyl-gamma-glutamyl-phosphate reductase</fullName>
        <shortName evidence="5">AGPR</shortName>
        <ecNumber evidence="5">1.2.1.38</ecNumber>
    </recommendedName>
    <alternativeName>
        <fullName evidence="5">N-acetyl-glutamate semialdehyde dehydrogenase</fullName>
        <shortName evidence="5">NAGSA dehydrogenase</shortName>
    </alternativeName>
</protein>
<evidence type="ECO:0000256" key="1">
    <source>
        <dbReference type="ARBA" id="ARBA00022571"/>
    </source>
</evidence>
<keyword evidence="5" id="KW-0963">Cytoplasm</keyword>
<feature type="domain" description="Semialdehyde dehydrogenase NAD-binding" evidence="7">
    <location>
        <begin position="6"/>
        <end position="143"/>
    </location>
</feature>
<comment type="function">
    <text evidence="5">Catalyzes the NADPH-dependent reduction of N-acetyl-5-glutamyl phosphate to yield N-acetyl-L-glutamate 5-semialdehyde.</text>
</comment>
<dbReference type="InterPro" id="IPR050085">
    <property type="entry name" value="AGPR"/>
</dbReference>
<dbReference type="PROSITE" id="PS01224">
    <property type="entry name" value="ARGC"/>
    <property type="match status" value="1"/>
</dbReference>
<keyword evidence="3 5" id="KW-0521">NADP</keyword>
<dbReference type="SUPFAM" id="SSF55347">
    <property type="entry name" value="Glyceraldehyde-3-phosphate dehydrogenase-like, C-terminal domain"/>
    <property type="match status" value="1"/>
</dbReference>
<comment type="pathway">
    <text evidence="5">Amino-acid biosynthesis; L-arginine biosynthesis; N(2)-acetyl-L-ornithine from L-glutamate: step 3/4.</text>
</comment>
<keyword evidence="1 5" id="KW-0055">Arginine biosynthesis</keyword>
<keyword evidence="9" id="KW-1185">Reference proteome</keyword>
<dbReference type="Proteomes" id="UP001168167">
    <property type="component" value="Unassembled WGS sequence"/>
</dbReference>
<dbReference type="InterPro" id="IPR000706">
    <property type="entry name" value="AGPR_type-1"/>
</dbReference>
<gene>
    <name evidence="5 8" type="primary">argC</name>
    <name evidence="8" type="ORF">NQX30_03725</name>
</gene>
<evidence type="ECO:0000256" key="3">
    <source>
        <dbReference type="ARBA" id="ARBA00022857"/>
    </source>
</evidence>
<reference evidence="8" key="2">
    <citation type="journal article" date="2023" name="Microbiome">
        <title>Synthase-selected sorting approach identifies a beta-lactone synthase in a nudibranch symbiotic bacterium.</title>
        <authorList>
            <person name="Dzunkova M."/>
            <person name="La Clair J.J."/>
            <person name="Tyml T."/>
            <person name="Doud D."/>
            <person name="Schulz F."/>
            <person name="Piquer-Esteban S."/>
            <person name="Porcel Sanchis D."/>
            <person name="Osborn A."/>
            <person name="Robinson D."/>
            <person name="Louie K.B."/>
            <person name="Bowen B.P."/>
            <person name="Bowers R.M."/>
            <person name="Lee J."/>
            <person name="Arnau V."/>
            <person name="Diaz-Villanueva W."/>
            <person name="Stepanauskas R."/>
            <person name="Gosliner T."/>
            <person name="Date S.V."/>
            <person name="Northen T.R."/>
            <person name="Cheng J.F."/>
            <person name="Burkart M.D."/>
            <person name="Woyke T."/>
        </authorList>
    </citation>
    <scope>NUCLEOTIDE SEQUENCE</scope>
    <source>
        <strain evidence="8">Df01</strain>
    </source>
</reference>
<evidence type="ECO:0000256" key="6">
    <source>
        <dbReference type="PROSITE-ProRule" id="PRU10010"/>
    </source>
</evidence>
<dbReference type="InterPro" id="IPR036291">
    <property type="entry name" value="NAD(P)-bd_dom_sf"/>
</dbReference>
<dbReference type="Pfam" id="PF01118">
    <property type="entry name" value="Semialdhyde_dh"/>
    <property type="match status" value="1"/>
</dbReference>
<dbReference type="InterPro" id="IPR023013">
    <property type="entry name" value="AGPR_AS"/>
</dbReference>
<dbReference type="Pfam" id="PF22698">
    <property type="entry name" value="Semialdhyde_dhC_1"/>
    <property type="match status" value="1"/>
</dbReference>
<evidence type="ECO:0000313" key="8">
    <source>
        <dbReference type="EMBL" id="MDM5147479.1"/>
    </source>
</evidence>
<accession>A0ABT7QL87</accession>
<dbReference type="PANTHER" id="PTHR32338:SF10">
    <property type="entry name" value="N-ACETYL-GAMMA-GLUTAMYL-PHOSPHATE REDUCTASE, CHLOROPLASTIC-RELATED"/>
    <property type="match status" value="1"/>
</dbReference>
<reference evidence="8" key="1">
    <citation type="submission" date="2022-08" db="EMBL/GenBank/DDBJ databases">
        <authorList>
            <person name="Dzunkova M."/>
            <person name="La Clair J."/>
            <person name="Tyml T."/>
            <person name="Doud D."/>
            <person name="Schulz F."/>
            <person name="Piquer S."/>
            <person name="Porcel Sanchis D."/>
            <person name="Osborn A."/>
            <person name="Robinson D."/>
            <person name="Louie K.B."/>
            <person name="Bowen B.P."/>
            <person name="Bowers R."/>
            <person name="Lee J."/>
            <person name="Arnau Llombart V."/>
            <person name="Diaz Villanueva W."/>
            <person name="Gosliner T."/>
            <person name="Northen T."/>
            <person name="Cheng J.-F."/>
            <person name="Burkart M.D."/>
            <person name="Woyke T."/>
        </authorList>
    </citation>
    <scope>NUCLEOTIDE SEQUENCE</scope>
    <source>
        <strain evidence="8">Df01</strain>
    </source>
</reference>
<dbReference type="InterPro" id="IPR000534">
    <property type="entry name" value="Semialdehyde_DH_NAD-bd"/>
</dbReference>
<evidence type="ECO:0000256" key="2">
    <source>
        <dbReference type="ARBA" id="ARBA00022605"/>
    </source>
</evidence>
<dbReference type="InterPro" id="IPR058924">
    <property type="entry name" value="AGPR_dimerisation_dom"/>
</dbReference>
<comment type="similarity">
    <text evidence="5">Belongs to the NAGSA dehydrogenase family. Type 1 subfamily.</text>
</comment>
<dbReference type="SUPFAM" id="SSF51735">
    <property type="entry name" value="NAD(P)-binding Rossmann-fold domains"/>
    <property type="match status" value="1"/>
</dbReference>
<comment type="catalytic activity">
    <reaction evidence="5">
        <text>N-acetyl-L-glutamate 5-semialdehyde + phosphate + NADP(+) = N-acetyl-L-glutamyl 5-phosphate + NADPH + H(+)</text>
        <dbReference type="Rhea" id="RHEA:21588"/>
        <dbReference type="ChEBI" id="CHEBI:15378"/>
        <dbReference type="ChEBI" id="CHEBI:29123"/>
        <dbReference type="ChEBI" id="CHEBI:43474"/>
        <dbReference type="ChEBI" id="CHEBI:57783"/>
        <dbReference type="ChEBI" id="CHEBI:57936"/>
        <dbReference type="ChEBI" id="CHEBI:58349"/>
        <dbReference type="EC" id="1.2.1.38"/>
    </reaction>
</comment>
<evidence type="ECO:0000259" key="7">
    <source>
        <dbReference type="SMART" id="SM00859"/>
    </source>
</evidence>
<keyword evidence="4 5" id="KW-0560">Oxidoreductase</keyword>
<feature type="active site" evidence="5 6">
    <location>
        <position position="151"/>
    </location>
</feature>